<dbReference type="Gene3D" id="1.20.1250.20">
    <property type="entry name" value="MFS general substrate transporter like domains"/>
    <property type="match status" value="1"/>
</dbReference>
<dbReference type="RefSeq" id="WP_181612721.1">
    <property type="nucleotide sequence ID" value="NZ_BAABAM010000005.1"/>
</dbReference>
<protein>
    <submittedName>
        <fullName evidence="8">MFS family permease</fullName>
    </submittedName>
</protein>
<evidence type="ECO:0000313" key="9">
    <source>
        <dbReference type="Proteomes" id="UP000530928"/>
    </source>
</evidence>
<evidence type="ECO:0000313" key="8">
    <source>
        <dbReference type="EMBL" id="MBA2893979.1"/>
    </source>
</evidence>
<gene>
    <name evidence="8" type="ORF">HNR30_005340</name>
</gene>
<dbReference type="InterPro" id="IPR011701">
    <property type="entry name" value="MFS"/>
</dbReference>
<comment type="caution">
    <text evidence="8">The sequence shown here is derived from an EMBL/GenBank/DDBJ whole genome shotgun (WGS) entry which is preliminary data.</text>
</comment>
<keyword evidence="3 6" id="KW-0812">Transmembrane</keyword>
<reference evidence="8 9" key="1">
    <citation type="submission" date="2020-07" db="EMBL/GenBank/DDBJ databases">
        <title>Genomic Encyclopedia of Type Strains, Phase IV (KMG-IV): sequencing the most valuable type-strain genomes for metagenomic binning, comparative biology and taxonomic classification.</title>
        <authorList>
            <person name="Goeker M."/>
        </authorList>
    </citation>
    <scope>NUCLEOTIDE SEQUENCE [LARGE SCALE GENOMIC DNA]</scope>
    <source>
        <strain evidence="8 9">DSM 45533</strain>
    </source>
</reference>
<dbReference type="InterPro" id="IPR005829">
    <property type="entry name" value="Sugar_transporter_CS"/>
</dbReference>
<dbReference type="CDD" id="cd06173">
    <property type="entry name" value="MFS_MefA_like"/>
    <property type="match status" value="1"/>
</dbReference>
<feature type="transmembrane region" description="Helical" evidence="6">
    <location>
        <begin position="170"/>
        <end position="188"/>
    </location>
</feature>
<feature type="transmembrane region" description="Helical" evidence="6">
    <location>
        <begin position="274"/>
        <end position="292"/>
    </location>
</feature>
<comment type="subcellular location">
    <subcellularLocation>
        <location evidence="1">Cell membrane</location>
        <topology evidence="1">Multi-pass membrane protein</topology>
    </subcellularLocation>
</comment>
<feature type="transmembrane region" description="Helical" evidence="6">
    <location>
        <begin position="42"/>
        <end position="62"/>
    </location>
</feature>
<evidence type="ECO:0000256" key="5">
    <source>
        <dbReference type="ARBA" id="ARBA00023136"/>
    </source>
</evidence>
<proteinExistence type="predicted"/>
<feature type="transmembrane region" description="Helical" evidence="6">
    <location>
        <begin position="69"/>
        <end position="89"/>
    </location>
</feature>
<evidence type="ECO:0000256" key="3">
    <source>
        <dbReference type="ARBA" id="ARBA00022692"/>
    </source>
</evidence>
<feature type="transmembrane region" description="Helical" evidence="6">
    <location>
        <begin position="146"/>
        <end position="164"/>
    </location>
</feature>
<feature type="transmembrane region" description="Helical" evidence="6">
    <location>
        <begin position="95"/>
        <end position="113"/>
    </location>
</feature>
<feature type="transmembrane region" description="Helical" evidence="6">
    <location>
        <begin position="209"/>
        <end position="234"/>
    </location>
</feature>
<name>A0A7W0HSF5_9ACTN</name>
<evidence type="ECO:0000256" key="1">
    <source>
        <dbReference type="ARBA" id="ARBA00004651"/>
    </source>
</evidence>
<dbReference type="PROSITE" id="PS00216">
    <property type="entry name" value="SUGAR_TRANSPORT_1"/>
    <property type="match status" value="1"/>
</dbReference>
<feature type="transmembrane region" description="Helical" evidence="6">
    <location>
        <begin position="298"/>
        <end position="318"/>
    </location>
</feature>
<feature type="transmembrane region" description="Helical" evidence="6">
    <location>
        <begin position="5"/>
        <end position="22"/>
    </location>
</feature>
<dbReference type="PANTHER" id="PTHR23513:SF6">
    <property type="entry name" value="MAJOR FACILITATOR SUPERFAMILY ASSOCIATED DOMAIN-CONTAINING PROTEIN"/>
    <property type="match status" value="1"/>
</dbReference>
<feature type="transmembrane region" description="Helical" evidence="6">
    <location>
        <begin position="330"/>
        <end position="356"/>
    </location>
</feature>
<dbReference type="PANTHER" id="PTHR23513">
    <property type="entry name" value="INTEGRAL MEMBRANE EFFLUX PROTEIN-RELATED"/>
    <property type="match status" value="1"/>
</dbReference>
<feature type="transmembrane region" description="Helical" evidence="6">
    <location>
        <begin position="362"/>
        <end position="381"/>
    </location>
</feature>
<keyword evidence="2" id="KW-1003">Cell membrane</keyword>
<dbReference type="Proteomes" id="UP000530928">
    <property type="component" value="Unassembled WGS sequence"/>
</dbReference>
<keyword evidence="4 6" id="KW-1133">Transmembrane helix</keyword>
<keyword evidence="5 6" id="KW-0472">Membrane</keyword>
<dbReference type="GO" id="GO:0005886">
    <property type="term" value="C:plasma membrane"/>
    <property type="evidence" value="ECO:0007669"/>
    <property type="project" value="UniProtKB-SubCell"/>
</dbReference>
<dbReference type="SUPFAM" id="SSF103473">
    <property type="entry name" value="MFS general substrate transporter"/>
    <property type="match status" value="1"/>
</dbReference>
<dbReference type="PROSITE" id="PS50850">
    <property type="entry name" value="MFS"/>
    <property type="match status" value="1"/>
</dbReference>
<evidence type="ECO:0000256" key="2">
    <source>
        <dbReference type="ARBA" id="ARBA00022475"/>
    </source>
</evidence>
<dbReference type="InterPro" id="IPR036259">
    <property type="entry name" value="MFS_trans_sf"/>
</dbReference>
<feature type="transmembrane region" description="Helical" evidence="6">
    <location>
        <begin position="246"/>
        <end position="267"/>
    </location>
</feature>
<accession>A0A7W0HSF5</accession>
<evidence type="ECO:0000256" key="4">
    <source>
        <dbReference type="ARBA" id="ARBA00022989"/>
    </source>
</evidence>
<dbReference type="Pfam" id="PF07690">
    <property type="entry name" value="MFS_1"/>
    <property type="match status" value="1"/>
</dbReference>
<sequence>MGTRYWLLLSAYLISSMGTWIYRLALPLLVLDLTGSALGTGAVYALEYLPFLVLGLLGGVIADRFGRKPVLVIGDLAAGVLALLLAVVVTMGPPPLWVIYLLVLLLSCVDPLYRPAFNAIVPSLVTPDRLPPANARVHIGEHGTNMIGPALGGAMIVAFGYETAIYVDAATFFVSAALLAPIGRLPAVRRRDVSVRAGLRYLFVERREVLATALVSFACNVGVWLLLANLVFYLSAYHAFTPTQIGVVYAFQGAGAVVGGLAGSRLLRRGLPPWVLIAAGAALGGLSMLAMIPARGPVLIGLAWTGQFAGAGILIVATMTLRQQVIPDELLGRVLGTARMIAFAAIPVAALLAGAFETLVGNAYLLMAVAGTSWLVIALAVTRSPIRPVSLEKVP</sequence>
<evidence type="ECO:0000259" key="7">
    <source>
        <dbReference type="PROSITE" id="PS50850"/>
    </source>
</evidence>
<dbReference type="GO" id="GO:0022857">
    <property type="term" value="F:transmembrane transporter activity"/>
    <property type="evidence" value="ECO:0007669"/>
    <property type="project" value="InterPro"/>
</dbReference>
<evidence type="ECO:0000256" key="6">
    <source>
        <dbReference type="SAM" id="Phobius"/>
    </source>
</evidence>
<organism evidence="8 9">
    <name type="scientific">Nonomuraea soli</name>
    <dbReference type="NCBI Taxonomy" id="1032476"/>
    <lineage>
        <taxon>Bacteria</taxon>
        <taxon>Bacillati</taxon>
        <taxon>Actinomycetota</taxon>
        <taxon>Actinomycetes</taxon>
        <taxon>Streptosporangiales</taxon>
        <taxon>Streptosporangiaceae</taxon>
        <taxon>Nonomuraea</taxon>
    </lineage>
</organism>
<keyword evidence="9" id="KW-1185">Reference proteome</keyword>
<feature type="domain" description="Major facilitator superfamily (MFS) profile" evidence="7">
    <location>
        <begin position="4"/>
        <end position="385"/>
    </location>
</feature>
<dbReference type="InterPro" id="IPR020846">
    <property type="entry name" value="MFS_dom"/>
</dbReference>
<dbReference type="AlphaFoldDB" id="A0A7W0HSF5"/>
<dbReference type="EMBL" id="JACDUR010000005">
    <property type="protein sequence ID" value="MBA2893979.1"/>
    <property type="molecule type" value="Genomic_DNA"/>
</dbReference>